<evidence type="ECO:0000313" key="1">
    <source>
        <dbReference type="EMBL" id="THG29311.1"/>
    </source>
</evidence>
<dbReference type="AlphaFoldDB" id="A0A4S4FGS1"/>
<keyword evidence="2" id="KW-1185">Reference proteome</keyword>
<proteinExistence type="predicted"/>
<reference evidence="1 2" key="1">
    <citation type="submission" date="2019-04" db="EMBL/GenBank/DDBJ databases">
        <authorList>
            <person name="Jiang L."/>
        </authorList>
    </citation>
    <scope>NUCLEOTIDE SEQUENCE [LARGE SCALE GENOMIC DNA]</scope>
    <source>
        <strain evidence="1 2">YIM 131853</strain>
    </source>
</reference>
<dbReference type="EMBL" id="SSSM01000005">
    <property type="protein sequence ID" value="THG29311.1"/>
    <property type="molecule type" value="Genomic_DNA"/>
</dbReference>
<name>A0A4S4FGS1_9MICO</name>
<evidence type="ECO:0000313" key="2">
    <source>
        <dbReference type="Proteomes" id="UP000309133"/>
    </source>
</evidence>
<organism evidence="1 2">
    <name type="scientific">Naasia lichenicola</name>
    <dbReference type="NCBI Taxonomy" id="2565933"/>
    <lineage>
        <taxon>Bacteria</taxon>
        <taxon>Bacillati</taxon>
        <taxon>Actinomycetota</taxon>
        <taxon>Actinomycetes</taxon>
        <taxon>Micrococcales</taxon>
        <taxon>Microbacteriaceae</taxon>
        <taxon>Naasia</taxon>
    </lineage>
</organism>
<protein>
    <submittedName>
        <fullName evidence="1">Uncharacterized protein</fullName>
    </submittedName>
</protein>
<accession>A0A4S4FGS1</accession>
<dbReference type="Proteomes" id="UP000309133">
    <property type="component" value="Unassembled WGS sequence"/>
</dbReference>
<gene>
    <name evidence="1" type="ORF">E6C64_11360</name>
</gene>
<dbReference type="RefSeq" id="WP_136427641.1">
    <property type="nucleotide sequence ID" value="NZ_SSSM01000005.1"/>
</dbReference>
<comment type="caution">
    <text evidence="1">The sequence shown here is derived from an EMBL/GenBank/DDBJ whole genome shotgun (WGS) entry which is preliminary data.</text>
</comment>
<sequence length="101" mass="11248">MGSNKRYGDALQTYQSNKAAEIRTTKPVGLTPAQLDLERDPIRPATAFYEVSAWMPFGDGTLAKVFGSAREWNSRAVHVYWSVGDGTKRDAWVWAGAVERI</sequence>
<dbReference type="OrthoDB" id="4943146at2"/>